<reference evidence="4" key="1">
    <citation type="submission" date="2016-06" db="UniProtKB">
        <authorList>
            <consortium name="WormBaseParasite"/>
        </authorList>
    </citation>
    <scope>IDENTIFICATION</scope>
</reference>
<dbReference type="InterPro" id="IPR000477">
    <property type="entry name" value="RT_dom"/>
</dbReference>
<dbReference type="AlphaFoldDB" id="A0A183JIC2"/>
<dbReference type="Proteomes" id="UP000279833">
    <property type="component" value="Unassembled WGS sequence"/>
</dbReference>
<evidence type="ECO:0000313" key="3">
    <source>
        <dbReference type="Proteomes" id="UP000279833"/>
    </source>
</evidence>
<evidence type="ECO:0000259" key="1">
    <source>
        <dbReference type="Pfam" id="PF00078"/>
    </source>
</evidence>
<dbReference type="PANTHER" id="PTHR47027:SF25">
    <property type="entry name" value="REVERSE TRANSCRIPTASE DOMAIN-CONTAINING PROTEIN"/>
    <property type="match status" value="1"/>
</dbReference>
<reference evidence="2 3" key="2">
    <citation type="submission" date="2018-11" db="EMBL/GenBank/DDBJ databases">
        <authorList>
            <consortium name="Pathogen Informatics"/>
        </authorList>
    </citation>
    <scope>NUCLEOTIDE SEQUENCE [LARGE SCALE GENOMIC DNA]</scope>
    <source>
        <strain evidence="2">Dakar</strain>
        <strain evidence="3">Dakar, Senegal</strain>
    </source>
</reference>
<protein>
    <submittedName>
        <fullName evidence="4">Reverse transcriptase domain-containing protein</fullName>
    </submittedName>
</protein>
<accession>A0A183JIC2</accession>
<organism evidence="4">
    <name type="scientific">Schistosoma curassoni</name>
    <dbReference type="NCBI Taxonomy" id="6186"/>
    <lineage>
        <taxon>Eukaryota</taxon>
        <taxon>Metazoa</taxon>
        <taxon>Spiralia</taxon>
        <taxon>Lophotrochozoa</taxon>
        <taxon>Platyhelminthes</taxon>
        <taxon>Trematoda</taxon>
        <taxon>Digenea</taxon>
        <taxon>Strigeidida</taxon>
        <taxon>Schistosomatoidea</taxon>
        <taxon>Schistosomatidae</taxon>
        <taxon>Schistosoma</taxon>
    </lineage>
</organism>
<dbReference type="Pfam" id="PF00078">
    <property type="entry name" value="RVT_1"/>
    <property type="match status" value="1"/>
</dbReference>
<dbReference type="PANTHER" id="PTHR47027">
    <property type="entry name" value="REVERSE TRANSCRIPTASE DOMAIN-CONTAINING PROTEIN"/>
    <property type="match status" value="1"/>
</dbReference>
<keyword evidence="3" id="KW-1185">Reference proteome</keyword>
<name>A0A183JIC2_9TREM</name>
<sequence length="345" mass="39743">MMPLLTTRAVINLGTWNARIMWEIWRVIQIAAEMKRYNLEVLGISGTHWTKVRQQRLASKELLLYSGREEENAPHAQGVAPMLSQIVQQALIGWESHGSGIFKSEYEGITMNVVQCCATTNDSNDDDKDQFCERLQSIIAKCPGKDLNILMGDLNAKAETDNAGYEDIMEQHGLREGNENVDRFAYVYAFNKLVIGDTVFPHKRIQKTTWTSPDHTTQNQFDHICINKKFRRTMEVVRTKRGCLIKIAKKGDLSKCENYRNITHLSIPGKVFNSVLSTRMKDFIDAQLRDQQAGFREDWSCTDQNATLRIIVEQSIEWNSSLYINFIDYEKGFDSLNRTTLWKFL</sequence>
<dbReference type="WBParaSite" id="SCUD_0000244501-mRNA-1">
    <property type="protein sequence ID" value="SCUD_0000244501-mRNA-1"/>
    <property type="gene ID" value="SCUD_0000244501"/>
</dbReference>
<dbReference type="Gene3D" id="3.60.10.10">
    <property type="entry name" value="Endonuclease/exonuclease/phosphatase"/>
    <property type="match status" value="1"/>
</dbReference>
<dbReference type="EMBL" id="UZAK01002381">
    <property type="protein sequence ID" value="VDO74631.1"/>
    <property type="molecule type" value="Genomic_DNA"/>
</dbReference>
<feature type="domain" description="Reverse transcriptase" evidence="1">
    <location>
        <begin position="248"/>
        <end position="343"/>
    </location>
</feature>
<gene>
    <name evidence="2" type="ORF">SCUD_LOCUS2446</name>
</gene>
<dbReference type="CDD" id="cd09076">
    <property type="entry name" value="L1-EN"/>
    <property type="match status" value="1"/>
</dbReference>
<dbReference type="InterPro" id="IPR036691">
    <property type="entry name" value="Endo/exonu/phosph_ase_sf"/>
</dbReference>
<dbReference type="SUPFAM" id="SSF56219">
    <property type="entry name" value="DNase I-like"/>
    <property type="match status" value="1"/>
</dbReference>
<evidence type="ECO:0000313" key="4">
    <source>
        <dbReference type="WBParaSite" id="SCUD_0000244501-mRNA-1"/>
    </source>
</evidence>
<proteinExistence type="predicted"/>
<evidence type="ECO:0000313" key="2">
    <source>
        <dbReference type="EMBL" id="VDO74631.1"/>
    </source>
</evidence>